<dbReference type="CDD" id="cd04724">
    <property type="entry name" value="Tryptophan_synthase_alpha"/>
    <property type="match status" value="1"/>
</dbReference>
<evidence type="ECO:0000256" key="6">
    <source>
        <dbReference type="ARBA" id="ARBA00023239"/>
    </source>
</evidence>
<dbReference type="PANTHER" id="PTHR43406">
    <property type="entry name" value="TRYPTOPHAN SYNTHASE, ALPHA CHAIN"/>
    <property type="match status" value="1"/>
</dbReference>
<evidence type="ECO:0000256" key="5">
    <source>
        <dbReference type="ARBA" id="ARBA00023141"/>
    </source>
</evidence>
<keyword evidence="11" id="KW-1185">Reference proteome</keyword>
<evidence type="ECO:0000256" key="8">
    <source>
        <dbReference type="ARBA" id="ARBA00060788"/>
    </source>
</evidence>
<reference evidence="10 11" key="1">
    <citation type="submission" date="2023-10" db="EMBL/GenBank/DDBJ databases">
        <title>Chromosome-scale genome assembly provides insights into flower coloration mechanisms of Canna indica.</title>
        <authorList>
            <person name="Li C."/>
        </authorList>
    </citation>
    <scope>NUCLEOTIDE SEQUENCE [LARGE SCALE GENOMIC DNA]</scope>
    <source>
        <tissue evidence="10">Flower</tissue>
    </source>
</reference>
<dbReference type="AlphaFoldDB" id="A0AAQ3KAQ6"/>
<dbReference type="InterPro" id="IPR002028">
    <property type="entry name" value="Trp_synthase_suA"/>
</dbReference>
<keyword evidence="5" id="KW-0057">Aromatic amino acid biosynthesis</keyword>
<proteinExistence type="inferred from homology"/>
<dbReference type="Pfam" id="PF00290">
    <property type="entry name" value="Trp_syntA"/>
    <property type="match status" value="1"/>
</dbReference>
<evidence type="ECO:0000313" key="11">
    <source>
        <dbReference type="Proteomes" id="UP001327560"/>
    </source>
</evidence>
<keyword evidence="6" id="KW-0456">Lyase</keyword>
<evidence type="ECO:0000256" key="9">
    <source>
        <dbReference type="RuleBase" id="RU003662"/>
    </source>
</evidence>
<dbReference type="InterPro" id="IPR011060">
    <property type="entry name" value="RibuloseP-bd_barrel"/>
</dbReference>
<dbReference type="GO" id="GO:0005829">
    <property type="term" value="C:cytosol"/>
    <property type="evidence" value="ECO:0007669"/>
    <property type="project" value="TreeGrafter"/>
</dbReference>
<protein>
    <submittedName>
        <fullName evidence="10">Tryptophan synthase alpha chain-like isoform X1</fullName>
    </submittedName>
</protein>
<comment type="subunit">
    <text evidence="2">Tetramer of two alpha and two beta chains.</text>
</comment>
<accession>A0AAQ3KAQ6</accession>
<evidence type="ECO:0000256" key="2">
    <source>
        <dbReference type="ARBA" id="ARBA00011270"/>
    </source>
</evidence>
<evidence type="ECO:0000313" key="10">
    <source>
        <dbReference type="EMBL" id="WOL05035.1"/>
    </source>
</evidence>
<comment type="catalytic activity">
    <reaction evidence="7">
        <text>(1S,2R)-1-C-(indol-3-yl)glycerol 3-phosphate + L-serine = D-glyceraldehyde 3-phosphate + L-tryptophan + H2O</text>
        <dbReference type="Rhea" id="RHEA:10532"/>
        <dbReference type="ChEBI" id="CHEBI:15377"/>
        <dbReference type="ChEBI" id="CHEBI:33384"/>
        <dbReference type="ChEBI" id="CHEBI:57912"/>
        <dbReference type="ChEBI" id="CHEBI:58866"/>
        <dbReference type="ChEBI" id="CHEBI:59776"/>
        <dbReference type="EC" id="4.2.1.20"/>
    </reaction>
</comment>
<evidence type="ECO:0000256" key="3">
    <source>
        <dbReference type="ARBA" id="ARBA00022605"/>
    </source>
</evidence>
<sequence>MASSSSSSLSAAMAVAANKNLYQVSSSTKPRLFCCISVNQSPPITSLRLRTQAHGISKTFSDLNKKGKVAFTPYITAGDPDLSTTEKALKLLSSCGANIIELGLPHTNPFMDGSVIQASHKRALERKINLQAVISMLEKVVPQISCPIVIFSYHNLILSQGYEQFLSALQDGGAKGLIVPDLPFEQSAGLRREATKKGIDMPLFITPTTTKEKMKTIADASKGFLYLISSTGVTGARSAVNAQVEFLLKDIKEVTKIPVSVGFGISKPEHVEQLSSWGADGVIVGSAIVKMLGEAKSEEEGLRNVDSYAKSLVAALPSGHHPVAVKECYPTANIFEGRRRILQAK</sequence>
<dbReference type="PANTHER" id="PTHR43406:SF1">
    <property type="entry name" value="TRYPTOPHAN SYNTHASE ALPHA CHAIN, CHLOROPLASTIC"/>
    <property type="match status" value="1"/>
</dbReference>
<dbReference type="FunFam" id="3.20.20.70:FF:000107">
    <property type="entry name" value="Tryptophan synthase alpha chain, chloroplastic"/>
    <property type="match status" value="1"/>
</dbReference>
<evidence type="ECO:0000256" key="4">
    <source>
        <dbReference type="ARBA" id="ARBA00022822"/>
    </source>
</evidence>
<dbReference type="GO" id="GO:0004834">
    <property type="term" value="F:tryptophan synthase activity"/>
    <property type="evidence" value="ECO:0007669"/>
    <property type="project" value="UniProtKB-EC"/>
</dbReference>
<dbReference type="InterPro" id="IPR013785">
    <property type="entry name" value="Aldolase_TIM"/>
</dbReference>
<dbReference type="Proteomes" id="UP001327560">
    <property type="component" value="Chromosome 4"/>
</dbReference>
<dbReference type="NCBIfam" id="TIGR00262">
    <property type="entry name" value="trpA"/>
    <property type="match status" value="1"/>
</dbReference>
<dbReference type="EMBL" id="CP136893">
    <property type="protein sequence ID" value="WOL05035.1"/>
    <property type="molecule type" value="Genomic_DNA"/>
</dbReference>
<dbReference type="HAMAP" id="MF_00131">
    <property type="entry name" value="Trp_synth_alpha"/>
    <property type="match status" value="1"/>
</dbReference>
<keyword evidence="3" id="KW-0028">Amino-acid biosynthesis</keyword>
<dbReference type="GO" id="GO:0009507">
    <property type="term" value="C:chloroplast"/>
    <property type="evidence" value="ECO:0007669"/>
    <property type="project" value="TreeGrafter"/>
</dbReference>
<comment type="pathway">
    <text evidence="1">Amino-acid biosynthesis; L-tryptophan biosynthesis; L-tryptophan from chorismate: step 5/5.</text>
</comment>
<organism evidence="10 11">
    <name type="scientific">Canna indica</name>
    <name type="common">Indian-shot</name>
    <dbReference type="NCBI Taxonomy" id="4628"/>
    <lineage>
        <taxon>Eukaryota</taxon>
        <taxon>Viridiplantae</taxon>
        <taxon>Streptophyta</taxon>
        <taxon>Embryophyta</taxon>
        <taxon>Tracheophyta</taxon>
        <taxon>Spermatophyta</taxon>
        <taxon>Magnoliopsida</taxon>
        <taxon>Liliopsida</taxon>
        <taxon>Zingiberales</taxon>
        <taxon>Cannaceae</taxon>
        <taxon>Canna</taxon>
    </lineage>
</organism>
<comment type="similarity">
    <text evidence="8 9">Belongs to the TrpA family.</text>
</comment>
<keyword evidence="4" id="KW-0822">Tryptophan biosynthesis</keyword>
<dbReference type="SUPFAM" id="SSF51366">
    <property type="entry name" value="Ribulose-phoshate binding barrel"/>
    <property type="match status" value="1"/>
</dbReference>
<evidence type="ECO:0000256" key="1">
    <source>
        <dbReference type="ARBA" id="ARBA00004733"/>
    </source>
</evidence>
<gene>
    <name evidence="10" type="ORF">Cni_G13758</name>
</gene>
<evidence type="ECO:0000256" key="7">
    <source>
        <dbReference type="ARBA" id="ARBA00049047"/>
    </source>
</evidence>
<dbReference type="Gene3D" id="3.20.20.70">
    <property type="entry name" value="Aldolase class I"/>
    <property type="match status" value="1"/>
</dbReference>
<name>A0AAQ3KAQ6_9LILI</name>